<evidence type="ECO:0000259" key="10">
    <source>
        <dbReference type="PROSITE" id="PS51705"/>
    </source>
</evidence>
<dbReference type="EMBL" id="CP019699">
    <property type="protein sequence ID" value="AQS54953.1"/>
    <property type="molecule type" value="Genomic_DNA"/>
</dbReference>
<dbReference type="NCBIfam" id="TIGR03156">
    <property type="entry name" value="GTP_HflX"/>
    <property type="match status" value="1"/>
</dbReference>
<evidence type="ECO:0000313" key="12">
    <source>
        <dbReference type="Proteomes" id="UP000188603"/>
    </source>
</evidence>
<dbReference type="PIRSF" id="PIRSF006809">
    <property type="entry name" value="GTP-binding_hflX_prd"/>
    <property type="match status" value="1"/>
</dbReference>
<dbReference type="Gene3D" id="3.40.50.300">
    <property type="entry name" value="P-loop containing nucleotide triphosphate hydrolases"/>
    <property type="match status" value="1"/>
</dbReference>
<name>A0A1U9K4K5_9BACL</name>
<feature type="binding site" evidence="7">
    <location>
        <begin position="207"/>
        <end position="214"/>
    </location>
    <ligand>
        <name>GTP</name>
        <dbReference type="ChEBI" id="CHEBI:37565"/>
    </ligand>
</feature>
<feature type="binding site" evidence="8">
    <location>
        <position position="214"/>
    </location>
    <ligand>
        <name>Mg(2+)</name>
        <dbReference type="ChEBI" id="CHEBI:18420"/>
    </ligand>
</feature>
<dbReference type="Pfam" id="PF19275">
    <property type="entry name" value="HflX_C"/>
    <property type="match status" value="1"/>
</dbReference>
<dbReference type="InterPro" id="IPR016496">
    <property type="entry name" value="GTPase_HflX"/>
</dbReference>
<feature type="binding site" evidence="7">
    <location>
        <begin position="343"/>
        <end position="345"/>
    </location>
    <ligand>
        <name>GTP</name>
        <dbReference type="ChEBI" id="CHEBI:37565"/>
    </ligand>
</feature>
<comment type="subcellular location">
    <subcellularLocation>
        <location evidence="6">Cytoplasm</location>
    </subcellularLocation>
    <text evidence="6">May associate with membranes.</text>
</comment>
<feature type="coiled-coil region" evidence="9">
    <location>
        <begin position="160"/>
        <end position="194"/>
    </location>
</feature>
<dbReference type="RefSeq" id="WP_077718773.1">
    <property type="nucleotide sequence ID" value="NZ_CP019699.1"/>
</dbReference>
<dbReference type="GO" id="GO:0046872">
    <property type="term" value="F:metal ion binding"/>
    <property type="evidence" value="ECO:0007669"/>
    <property type="project" value="UniProtKB-KW"/>
</dbReference>
<dbReference type="AlphaFoldDB" id="A0A1U9K4K5"/>
<dbReference type="FunFam" id="3.40.50.11060:FF:000001">
    <property type="entry name" value="GTPase HflX"/>
    <property type="match status" value="1"/>
</dbReference>
<evidence type="ECO:0000256" key="1">
    <source>
        <dbReference type="ARBA" id="ARBA00022490"/>
    </source>
</evidence>
<dbReference type="InterPro" id="IPR006073">
    <property type="entry name" value="GTP-bd"/>
</dbReference>
<dbReference type="PRINTS" id="PR00326">
    <property type="entry name" value="GTP1OBG"/>
</dbReference>
<dbReference type="GO" id="GO:0003924">
    <property type="term" value="F:GTPase activity"/>
    <property type="evidence" value="ECO:0007669"/>
    <property type="project" value="UniProtKB-UniRule"/>
</dbReference>
<dbReference type="Proteomes" id="UP000188603">
    <property type="component" value="Chromosome"/>
</dbReference>
<dbReference type="PANTHER" id="PTHR10229">
    <property type="entry name" value="GTP-BINDING PROTEIN HFLX"/>
    <property type="match status" value="1"/>
</dbReference>
<feature type="binding site" evidence="8">
    <location>
        <position position="234"/>
    </location>
    <ligand>
        <name>Mg(2+)</name>
        <dbReference type="ChEBI" id="CHEBI:18420"/>
    </ligand>
</feature>
<comment type="function">
    <text evidence="6">GTPase that associates with the 50S ribosomal subunit and may have a role during protein synthesis or ribosome biogenesis.</text>
</comment>
<accession>A0A1U9K4K5</accession>
<feature type="binding site" evidence="7">
    <location>
        <begin position="320"/>
        <end position="323"/>
    </location>
    <ligand>
        <name>GTP</name>
        <dbReference type="ChEBI" id="CHEBI:37565"/>
    </ligand>
</feature>
<dbReference type="InterPro" id="IPR032305">
    <property type="entry name" value="GTP-bd_M"/>
</dbReference>
<dbReference type="HAMAP" id="MF_00900">
    <property type="entry name" value="GTPase_HflX"/>
    <property type="match status" value="1"/>
</dbReference>
<dbReference type="OrthoDB" id="9812272at2"/>
<comment type="similarity">
    <text evidence="6">Belongs to the TRAFAC class OBG-HflX-like GTPase superfamily. HflX GTPase family.</text>
</comment>
<dbReference type="Pfam" id="PF13167">
    <property type="entry name" value="GTP-bdg_N"/>
    <property type="match status" value="1"/>
</dbReference>
<evidence type="ECO:0000256" key="3">
    <source>
        <dbReference type="ARBA" id="ARBA00022741"/>
    </source>
</evidence>
<proteinExistence type="inferred from homology"/>
<dbReference type="Pfam" id="PF16360">
    <property type="entry name" value="GTP-bdg_M"/>
    <property type="match status" value="1"/>
</dbReference>
<dbReference type="GO" id="GO:0005737">
    <property type="term" value="C:cytoplasm"/>
    <property type="evidence" value="ECO:0007669"/>
    <property type="project" value="UniProtKB-SubCell"/>
</dbReference>
<keyword evidence="4 8" id="KW-0460">Magnesium</keyword>
<keyword evidence="9" id="KW-0175">Coiled coil</keyword>
<dbReference type="STRING" id="1471761.B0W44_03380"/>
<dbReference type="KEGG" id="ntr:B0W44_03380"/>
<evidence type="ECO:0000256" key="8">
    <source>
        <dbReference type="PIRSR" id="PIRSR006809-2"/>
    </source>
</evidence>
<dbReference type="InterPro" id="IPR027417">
    <property type="entry name" value="P-loop_NTPase"/>
</dbReference>
<keyword evidence="12" id="KW-1185">Reference proteome</keyword>
<dbReference type="CDD" id="cd01878">
    <property type="entry name" value="HflX"/>
    <property type="match status" value="1"/>
</dbReference>
<dbReference type="InterPro" id="IPR042108">
    <property type="entry name" value="GTPase_HflX_N_sf"/>
</dbReference>
<evidence type="ECO:0000313" key="11">
    <source>
        <dbReference type="EMBL" id="AQS54953.1"/>
    </source>
</evidence>
<keyword evidence="3 6" id="KW-0547">Nucleotide-binding</keyword>
<dbReference type="InterPro" id="IPR025121">
    <property type="entry name" value="GTPase_HflX_N"/>
</dbReference>
<evidence type="ECO:0000256" key="2">
    <source>
        <dbReference type="ARBA" id="ARBA00022723"/>
    </source>
</evidence>
<organism evidence="11 12">
    <name type="scientific">Novibacillus thermophilus</name>
    <dbReference type="NCBI Taxonomy" id="1471761"/>
    <lineage>
        <taxon>Bacteria</taxon>
        <taxon>Bacillati</taxon>
        <taxon>Bacillota</taxon>
        <taxon>Bacilli</taxon>
        <taxon>Bacillales</taxon>
        <taxon>Thermoactinomycetaceae</taxon>
        <taxon>Novibacillus</taxon>
    </lineage>
</organism>
<dbReference type="InterPro" id="IPR030394">
    <property type="entry name" value="G_HFLX_dom"/>
</dbReference>
<keyword evidence="1 6" id="KW-0963">Cytoplasm</keyword>
<comment type="subunit">
    <text evidence="6">Monomer. Associates with the 50S ribosomal subunit.</text>
</comment>
<reference evidence="11 12" key="1">
    <citation type="journal article" date="2015" name="Int. J. Syst. Evol. Microbiol.">
        <title>Novibacillus thermophilus gen. nov., sp. nov., a Gram-staining-negative and moderately thermophilic member of the family Thermoactinomycetaceae.</title>
        <authorList>
            <person name="Yang G."/>
            <person name="Chen J."/>
            <person name="Zhou S."/>
        </authorList>
    </citation>
    <scope>NUCLEOTIDE SEQUENCE [LARGE SCALE GENOMIC DNA]</scope>
    <source>
        <strain evidence="11 12">SG-1</strain>
    </source>
</reference>
<dbReference type="Pfam" id="PF01926">
    <property type="entry name" value="MMR_HSR1"/>
    <property type="match status" value="1"/>
</dbReference>
<dbReference type="SUPFAM" id="SSF52540">
    <property type="entry name" value="P-loop containing nucleoside triphosphate hydrolases"/>
    <property type="match status" value="1"/>
</dbReference>
<comment type="cofactor">
    <cofactor evidence="8">
        <name>Mg(2+)</name>
        <dbReference type="ChEBI" id="CHEBI:18420"/>
    </cofactor>
</comment>
<keyword evidence="5 6" id="KW-0342">GTP-binding</keyword>
<feature type="domain" description="Hflx-type G" evidence="10">
    <location>
        <begin position="201"/>
        <end position="365"/>
    </location>
</feature>
<evidence type="ECO:0000256" key="5">
    <source>
        <dbReference type="ARBA" id="ARBA00023134"/>
    </source>
</evidence>
<dbReference type="PROSITE" id="PS51705">
    <property type="entry name" value="G_HFLX"/>
    <property type="match status" value="1"/>
</dbReference>
<feature type="binding site" evidence="7">
    <location>
        <begin position="254"/>
        <end position="257"/>
    </location>
    <ligand>
        <name>GTP</name>
        <dbReference type="ChEBI" id="CHEBI:37565"/>
    </ligand>
</feature>
<dbReference type="GO" id="GO:0043022">
    <property type="term" value="F:ribosome binding"/>
    <property type="evidence" value="ECO:0007669"/>
    <property type="project" value="TreeGrafter"/>
</dbReference>
<dbReference type="PANTHER" id="PTHR10229:SF0">
    <property type="entry name" value="GTP-BINDING PROTEIN 6-RELATED"/>
    <property type="match status" value="1"/>
</dbReference>
<dbReference type="Gene3D" id="3.40.50.11060">
    <property type="entry name" value="GTPase HflX, N-terminal domain"/>
    <property type="match status" value="1"/>
</dbReference>
<feature type="binding site" evidence="7">
    <location>
        <begin position="232"/>
        <end position="236"/>
    </location>
    <ligand>
        <name>GTP</name>
        <dbReference type="ChEBI" id="CHEBI:37565"/>
    </ligand>
</feature>
<gene>
    <name evidence="6" type="primary">hflX</name>
    <name evidence="11" type="ORF">B0W44_03380</name>
</gene>
<dbReference type="GO" id="GO:0005525">
    <property type="term" value="F:GTP binding"/>
    <property type="evidence" value="ECO:0007669"/>
    <property type="project" value="UniProtKB-UniRule"/>
</dbReference>
<dbReference type="Gene3D" id="6.10.250.2860">
    <property type="match status" value="1"/>
</dbReference>
<evidence type="ECO:0000256" key="7">
    <source>
        <dbReference type="PIRSR" id="PIRSR006809-1"/>
    </source>
</evidence>
<keyword evidence="2 8" id="KW-0479">Metal-binding</keyword>
<evidence type="ECO:0000256" key="4">
    <source>
        <dbReference type="ARBA" id="ARBA00022842"/>
    </source>
</evidence>
<evidence type="ECO:0000256" key="6">
    <source>
        <dbReference type="HAMAP-Rule" id="MF_00900"/>
    </source>
</evidence>
<evidence type="ECO:0000256" key="9">
    <source>
        <dbReference type="SAM" id="Coils"/>
    </source>
</evidence>
<sequence>MAQQKDRQRTFLVGLETKSPATGWSASESLDELARLIDTAGGTVVGRDIQKLNRPDSATYIGRGKAEELHQIAQEAEVDLIVFDGELSPVQQRNLEAIVQCVVIDRTAVILDIFALRARSREAKLQVELAQLNYMLPRMTGRGVDLSRLGGGIGTRGPGETKLEVDRRKIRNRIANVKKELLEVKAHRARLRQSRASQPLPVVALTGYTNAGKSTLHRALAGSDVLAENRLFATFDATTRRVDPPNGEPFLLVDTVGFIHKLPTFLVAAFRSTLEEVKEADLLLHVVDAGHPKRDEQMETVQSVLDEIGAANKPMLLVYNKWDQMAGSDYPHPFRQTNTVAVSALTGENMDALQHAIQQALSARRVTVEVTIPFDKTEWVSWIFDHGRMLAHQHRLDGTYIKVELEKNLANKLSRQLKDM</sequence>
<protein>
    <recommendedName>
        <fullName evidence="6">GTPase HflX</fullName>
    </recommendedName>
    <alternativeName>
        <fullName evidence="6">GTP-binding protein HflX</fullName>
    </alternativeName>
</protein>
<dbReference type="InterPro" id="IPR045498">
    <property type="entry name" value="HflX_C"/>
</dbReference>